<dbReference type="RefSeq" id="WP_274924816.1">
    <property type="nucleotide sequence ID" value="NZ_JAKELO010000002.1"/>
</dbReference>
<sequence>MSPPIHDYFLELLPANFDTMAILSLTATIVATMIALIFAISQILIQQSSTKFSIKVAEYFYKDRYLLISLSFGFSTIISSLIGIWVNFGPQYYAIIFVYFLIFLTSLIMYYFNFDSYLRADKIADRIKSSLQKCLNGNNNDGIDCFEKNSEILTEITKSCLRARDRESANNFIKSYISILRSLAINTKNTKIQNKERIKFVQIIYKNLYNIFEESIFEDSPVLDRYWIHFNEILHYSLDSNIKNETSKYVQTFTKLIIDSEQYNQYKREIHAFCYNSNINSISFSFESQINQIRYRDEIKELNYLINFKINTDINAKSEIESEIFEICDNINNNKDSNIQIETDKLIFNLSNLESTLIVHNLFFDVGSYLVYCIDIGKIDARSYLKELFDCTNPRTNMTNILNQPPIILDPFHLLCAYFYHGSGDKYYYVSPETSLYSNSFVDPIEYRQKFLLLSIGFCYLKKNNWTSIPHYSSNDKKEIADYFEFLELCLENSEAFHETIMEIETEKEYWYPLFGVEFYNIISELYSWNSLLEEKSGEILNKLDQHPHVDGTENGSITKRL</sequence>
<evidence type="ECO:0000256" key="1">
    <source>
        <dbReference type="SAM" id="Phobius"/>
    </source>
</evidence>
<keyword evidence="3" id="KW-1185">Reference proteome</keyword>
<proteinExistence type="predicted"/>
<dbReference type="AlphaFoldDB" id="A0A9Q4KVF0"/>
<organism evidence="2 3">
    <name type="scientific">Methanogenium marinum</name>
    <dbReference type="NCBI Taxonomy" id="348610"/>
    <lineage>
        <taxon>Archaea</taxon>
        <taxon>Methanobacteriati</taxon>
        <taxon>Methanobacteriota</taxon>
        <taxon>Stenosarchaea group</taxon>
        <taxon>Methanomicrobia</taxon>
        <taxon>Methanomicrobiales</taxon>
        <taxon>Methanomicrobiaceae</taxon>
        <taxon>Methanogenium</taxon>
    </lineage>
</organism>
<evidence type="ECO:0000313" key="3">
    <source>
        <dbReference type="Proteomes" id="UP001143747"/>
    </source>
</evidence>
<protein>
    <submittedName>
        <fullName evidence="2">DUF2254 domain-containing protein</fullName>
    </submittedName>
</protein>
<feature type="transmembrane region" description="Helical" evidence="1">
    <location>
        <begin position="20"/>
        <end position="45"/>
    </location>
</feature>
<keyword evidence="1" id="KW-1133">Transmembrane helix</keyword>
<name>A0A9Q4KVF0_9EURY</name>
<keyword evidence="1" id="KW-0812">Transmembrane</keyword>
<dbReference type="Proteomes" id="UP001143747">
    <property type="component" value="Unassembled WGS sequence"/>
</dbReference>
<feature type="transmembrane region" description="Helical" evidence="1">
    <location>
        <begin position="92"/>
        <end position="112"/>
    </location>
</feature>
<dbReference type="EMBL" id="JAKELO010000002">
    <property type="protein sequence ID" value="MDE4908181.1"/>
    <property type="molecule type" value="Genomic_DNA"/>
</dbReference>
<dbReference type="Pfam" id="PF10011">
    <property type="entry name" value="DUF2254"/>
    <property type="match status" value="1"/>
</dbReference>
<reference evidence="2" key="1">
    <citation type="submission" date="2022-01" db="EMBL/GenBank/DDBJ databases">
        <title>Draft genome of Methanogenium marinum DSM 15558.</title>
        <authorList>
            <person name="Chen S.-C."/>
            <person name="You Y.-T."/>
        </authorList>
    </citation>
    <scope>NUCLEOTIDE SEQUENCE</scope>
    <source>
        <strain evidence="2">DSM 15558</strain>
    </source>
</reference>
<gene>
    <name evidence="2" type="ORF">L0665_06105</name>
</gene>
<dbReference type="InterPro" id="IPR018723">
    <property type="entry name" value="DUF2254_membrane"/>
</dbReference>
<feature type="transmembrane region" description="Helical" evidence="1">
    <location>
        <begin position="65"/>
        <end position="86"/>
    </location>
</feature>
<accession>A0A9Q4KVF0</accession>
<comment type="caution">
    <text evidence="2">The sequence shown here is derived from an EMBL/GenBank/DDBJ whole genome shotgun (WGS) entry which is preliminary data.</text>
</comment>
<keyword evidence="1" id="KW-0472">Membrane</keyword>
<evidence type="ECO:0000313" key="2">
    <source>
        <dbReference type="EMBL" id="MDE4908181.1"/>
    </source>
</evidence>